<gene>
    <name evidence="1" type="ORF">HMPREF1549_02060</name>
</gene>
<dbReference type="HOGENOM" id="CLU_3163673_0_0_11"/>
<evidence type="ECO:0000313" key="2">
    <source>
        <dbReference type="Proteomes" id="UP000016498"/>
    </source>
</evidence>
<dbReference type="Proteomes" id="UP000016498">
    <property type="component" value="Unassembled WGS sequence"/>
</dbReference>
<sequence>MKAGNRHSGGCAVEAECRSCCPDRLSSPIPGCQASCPLRCRCRLPAH</sequence>
<comment type="caution">
    <text evidence="1">The sequence shown here is derived from an EMBL/GenBank/DDBJ whole genome shotgun (WGS) entry which is preliminary data.</text>
</comment>
<accession>U1REJ6</accession>
<name>U1REJ6_9ACTO</name>
<dbReference type="EMBL" id="AWSD01000219">
    <property type="protein sequence ID" value="ERH18088.1"/>
    <property type="molecule type" value="Genomic_DNA"/>
</dbReference>
<dbReference type="AlphaFoldDB" id="U1REJ6"/>
<protein>
    <submittedName>
        <fullName evidence="1">Uncharacterized protein</fullName>
    </submittedName>
</protein>
<organism evidence="1 2">
    <name type="scientific">Actinomyces johnsonii F0510</name>
    <dbReference type="NCBI Taxonomy" id="1227262"/>
    <lineage>
        <taxon>Bacteria</taxon>
        <taxon>Bacillati</taxon>
        <taxon>Actinomycetota</taxon>
        <taxon>Actinomycetes</taxon>
        <taxon>Actinomycetales</taxon>
        <taxon>Actinomycetaceae</taxon>
        <taxon>Actinomyces</taxon>
    </lineage>
</organism>
<reference evidence="1 2" key="1">
    <citation type="submission" date="2013-06" db="EMBL/GenBank/DDBJ databases">
        <authorList>
            <person name="Weinstock G."/>
            <person name="Sodergren E."/>
            <person name="Lobos E.A."/>
            <person name="Fulton L."/>
            <person name="Fulton R."/>
            <person name="Courtney L."/>
            <person name="Fronick C."/>
            <person name="O'Laughlin M."/>
            <person name="Godfrey J."/>
            <person name="Wilson R.M."/>
            <person name="Miner T."/>
            <person name="Farmer C."/>
            <person name="Delehaunty K."/>
            <person name="Cordes M."/>
            <person name="Minx P."/>
            <person name="Tomlinson C."/>
            <person name="Chen J."/>
            <person name="Wollam A."/>
            <person name="Pepin K.H."/>
            <person name="Bhonagiri V."/>
            <person name="Zhang X."/>
            <person name="Warren W."/>
            <person name="Mitreva M."/>
            <person name="Mardis E.R."/>
            <person name="Wilson R.K."/>
        </authorList>
    </citation>
    <scope>NUCLEOTIDE SEQUENCE [LARGE SCALE GENOMIC DNA]</scope>
    <source>
        <strain evidence="1 2">F0510</strain>
    </source>
</reference>
<proteinExistence type="predicted"/>
<evidence type="ECO:0000313" key="1">
    <source>
        <dbReference type="EMBL" id="ERH18088.1"/>
    </source>
</evidence>